<dbReference type="EMBL" id="WKFB01000958">
    <property type="protein sequence ID" value="KAF6716483.1"/>
    <property type="molecule type" value="Genomic_DNA"/>
</dbReference>
<dbReference type="Proteomes" id="UP000646548">
    <property type="component" value="Unassembled WGS sequence"/>
</dbReference>
<feature type="compositionally biased region" description="Acidic residues" evidence="4">
    <location>
        <begin position="431"/>
        <end position="440"/>
    </location>
</feature>
<dbReference type="PANTHER" id="PTHR45652">
    <property type="entry name" value="GLIAL FIBRILLARY ACIDIC PROTEIN"/>
    <property type="match status" value="1"/>
</dbReference>
<evidence type="ECO:0000313" key="6">
    <source>
        <dbReference type="EMBL" id="KAF6716483.1"/>
    </source>
</evidence>
<dbReference type="Gene3D" id="1.20.5.170">
    <property type="match status" value="1"/>
</dbReference>
<dbReference type="SUPFAM" id="SSF64593">
    <property type="entry name" value="Intermediate filament protein, coiled coil region"/>
    <property type="match status" value="2"/>
</dbReference>
<dbReference type="SMART" id="SM01391">
    <property type="entry name" value="Filament"/>
    <property type="match status" value="1"/>
</dbReference>
<dbReference type="GO" id="GO:0005882">
    <property type="term" value="C:intermediate filament"/>
    <property type="evidence" value="ECO:0007669"/>
    <property type="project" value="UniProtKB-KW"/>
</dbReference>
<dbReference type="Pfam" id="PF00038">
    <property type="entry name" value="Filament"/>
    <property type="match status" value="1"/>
</dbReference>
<evidence type="ECO:0000256" key="2">
    <source>
        <dbReference type="ARBA" id="ARBA00023054"/>
    </source>
</evidence>
<dbReference type="GO" id="GO:0005737">
    <property type="term" value="C:cytoplasm"/>
    <property type="evidence" value="ECO:0007669"/>
    <property type="project" value="TreeGrafter"/>
</dbReference>
<dbReference type="Gene3D" id="1.20.5.500">
    <property type="entry name" value="Single helix bin"/>
    <property type="match status" value="1"/>
</dbReference>
<name>A0A834BW76_ORYME</name>
<comment type="caution">
    <text evidence="6">The sequence shown here is derived from an EMBL/GenBank/DDBJ whole genome shotgun (WGS) entry which is preliminary data.</text>
</comment>
<feature type="compositionally biased region" description="Polar residues" evidence="4">
    <location>
        <begin position="468"/>
        <end position="478"/>
    </location>
</feature>
<feature type="compositionally biased region" description="Basic and acidic residues" evidence="4">
    <location>
        <begin position="627"/>
        <end position="644"/>
    </location>
</feature>
<gene>
    <name evidence="6" type="ORF">FQA47_000668</name>
</gene>
<dbReference type="GO" id="GO:0005200">
    <property type="term" value="F:structural constituent of cytoskeleton"/>
    <property type="evidence" value="ECO:0007669"/>
    <property type="project" value="TreeGrafter"/>
</dbReference>
<dbReference type="GO" id="GO:0033693">
    <property type="term" value="P:neurofilament bundle assembly"/>
    <property type="evidence" value="ECO:0007669"/>
    <property type="project" value="TreeGrafter"/>
</dbReference>
<dbReference type="FunFam" id="1.20.5.1160:FF:000001">
    <property type="entry name" value="Keratin type II"/>
    <property type="match status" value="1"/>
</dbReference>
<evidence type="ECO:0000313" key="7">
    <source>
        <dbReference type="Proteomes" id="UP000646548"/>
    </source>
</evidence>
<feature type="compositionally biased region" description="Basic and acidic residues" evidence="4">
    <location>
        <begin position="497"/>
        <end position="509"/>
    </location>
</feature>
<dbReference type="InterPro" id="IPR039008">
    <property type="entry name" value="IF_rod_dom"/>
</dbReference>
<dbReference type="GO" id="GO:0030424">
    <property type="term" value="C:axon"/>
    <property type="evidence" value="ECO:0007669"/>
    <property type="project" value="TreeGrafter"/>
</dbReference>
<accession>A0A834BW76</accession>
<feature type="domain" description="IF rod" evidence="5">
    <location>
        <begin position="66"/>
        <end position="376"/>
    </location>
</feature>
<keyword evidence="1" id="KW-0403">Intermediate filament</keyword>
<feature type="compositionally biased region" description="Basic and acidic residues" evidence="4">
    <location>
        <begin position="524"/>
        <end position="558"/>
    </location>
</feature>
<dbReference type="FunFam" id="1.20.5.170:FF:000002">
    <property type="entry name" value="Type I keratin KA11"/>
    <property type="match status" value="1"/>
</dbReference>
<feature type="coiled-coil region" evidence="3">
    <location>
        <begin position="260"/>
        <end position="333"/>
    </location>
</feature>
<dbReference type="Gene3D" id="1.20.5.1160">
    <property type="entry name" value="Vasodilator-stimulated phosphoprotein"/>
    <property type="match status" value="1"/>
</dbReference>
<evidence type="ECO:0000256" key="1">
    <source>
        <dbReference type="ARBA" id="ARBA00022754"/>
    </source>
</evidence>
<organism evidence="6 7">
    <name type="scientific">Oryzias melastigma</name>
    <name type="common">Marine medaka</name>
    <dbReference type="NCBI Taxonomy" id="30732"/>
    <lineage>
        <taxon>Eukaryota</taxon>
        <taxon>Metazoa</taxon>
        <taxon>Chordata</taxon>
        <taxon>Craniata</taxon>
        <taxon>Vertebrata</taxon>
        <taxon>Euteleostomi</taxon>
        <taxon>Actinopterygii</taxon>
        <taxon>Neopterygii</taxon>
        <taxon>Teleostei</taxon>
        <taxon>Neoteleostei</taxon>
        <taxon>Acanthomorphata</taxon>
        <taxon>Ovalentaria</taxon>
        <taxon>Atherinomorphae</taxon>
        <taxon>Beloniformes</taxon>
        <taxon>Adrianichthyidae</taxon>
        <taxon>Oryziinae</taxon>
        <taxon>Oryzias</taxon>
    </lineage>
</organism>
<feature type="region of interest" description="Disordered" evidence="4">
    <location>
        <begin position="1"/>
        <end position="51"/>
    </location>
</feature>
<proteinExistence type="predicted"/>
<evidence type="ECO:0000259" key="5">
    <source>
        <dbReference type="PROSITE" id="PS51842"/>
    </source>
</evidence>
<feature type="coiled-coil region" evidence="3">
    <location>
        <begin position="77"/>
        <end position="160"/>
    </location>
</feature>
<dbReference type="AlphaFoldDB" id="A0A834BW76"/>
<feature type="compositionally biased region" description="Basic and acidic residues" evidence="4">
    <location>
        <begin position="441"/>
        <end position="452"/>
    </location>
</feature>
<evidence type="ECO:0000256" key="3">
    <source>
        <dbReference type="SAM" id="Coils"/>
    </source>
</evidence>
<dbReference type="PROSITE" id="PS51842">
    <property type="entry name" value="IF_ROD_2"/>
    <property type="match status" value="1"/>
</dbReference>
<sequence length="692" mass="78459">MPAWSSSSAPHIDNRRRSMDKSRFGSAPNAHARQQSRLDPREPSTGLRSVEMSSRSAALGFGKFDEKEHMLGLNDRLARFIEKVHQLEHHNHLLEREIGEIRGKAKPASCLEEQYGPELRRLRQLVQDITQQNNQIEIEHQNLEEELSTLRKRQEKETQSRLDAESNISALKREISDAYQAKLQLDKKAQSLVDEIHFLKTDHEVEVSEMLEQIQRDAQVNAPEFGHPGVTAALRDIRAQLEGHAMPDVQQMGENFRSQFAKLTEAAEAKRDALKSSQQEIQEFRRRLQTKSVELDCAKGTREALEKQLHDVEDRHKEELIHYQNTIKELENELISCKFDMSSYLREYQDLLNVKMALDVEILSYRKLLCGEEARLSSASDAPISFPHIYHQSPVYTLPCFSRQGGRRAEPQYKFVEEIITETTREIEMTEFEDAESEEADVGKDASLKSEKSEEEDDHKDSGDGEGNQVSDSLQKQVAPTEHEDEDRAGEMQNGEKTSKMKEESHGTEDLGDIQEMKSSSNEENSKKMKEKLVEEIEDQKDVSVEDESKSAEEKGETSDQTQELDGGAEAKQQETEHSASELAHKTIVEAKVTPEAAGMSEQTKGSSGRESEKTDPQGIGKTDLINSHKEKEAKNVQDLKENSDSSLQTAKMEVVDVERDETSTTQTEKTAKIKAPDSSQMKKQTLAEKDK</sequence>
<feature type="compositionally biased region" description="Basic and acidic residues" evidence="4">
    <location>
        <begin position="654"/>
        <end position="663"/>
    </location>
</feature>
<feature type="compositionally biased region" description="Basic and acidic residues" evidence="4">
    <location>
        <begin position="572"/>
        <end position="589"/>
    </location>
</feature>
<reference evidence="6" key="1">
    <citation type="journal article" name="BMC Genomics">
        <title>Long-read sequencing and de novo genome assembly of marine medaka (Oryzias melastigma).</title>
        <authorList>
            <person name="Liang P."/>
            <person name="Saqib H.S.A."/>
            <person name="Ni X."/>
            <person name="Shen Y."/>
        </authorList>
    </citation>
    <scope>NUCLEOTIDE SEQUENCE</scope>
    <source>
        <strain evidence="6">Bigg-433</strain>
    </source>
</reference>
<dbReference type="GO" id="GO:0099160">
    <property type="term" value="C:postsynaptic intermediate filament cytoskeleton"/>
    <property type="evidence" value="ECO:0007669"/>
    <property type="project" value="TreeGrafter"/>
</dbReference>
<dbReference type="PANTHER" id="PTHR45652:SF10">
    <property type="entry name" value="NEUROFILAMENT MEDIUM POLYPEPTIDE ISOFORM X1"/>
    <property type="match status" value="1"/>
</dbReference>
<feature type="region of interest" description="Disordered" evidence="4">
    <location>
        <begin position="431"/>
        <end position="692"/>
    </location>
</feature>
<protein>
    <submittedName>
        <fullName evidence="6">Neurofilament medium polypeptide</fullName>
    </submittedName>
</protein>
<keyword evidence="2 3" id="KW-0175">Coiled coil</keyword>
<feature type="compositionally biased region" description="Basic and acidic residues" evidence="4">
    <location>
        <begin position="12"/>
        <end position="23"/>
    </location>
</feature>
<dbReference type="InterPro" id="IPR050405">
    <property type="entry name" value="Intermediate_filament"/>
</dbReference>
<evidence type="ECO:0000256" key="4">
    <source>
        <dbReference type="SAM" id="MobiDB-lite"/>
    </source>
</evidence>